<sequence length="88" mass="9525">NSFEAGGSGGDASECDNQYHSDDKPIFALSKGWFNKKSRCLNFINIHGNDNTVRAMAVDECDSQPPCPNNIFDASKAVWKASGVPESD</sequence>
<keyword evidence="6" id="KW-1185">Reference proteome</keyword>
<evidence type="ECO:0000256" key="3">
    <source>
        <dbReference type="ARBA" id="ARBA00022525"/>
    </source>
</evidence>
<evidence type="ECO:0008006" key="7">
    <source>
        <dbReference type="Google" id="ProtNLM"/>
    </source>
</evidence>
<keyword evidence="3" id="KW-0964">Secreted</keyword>
<keyword evidence="4" id="KW-0732">Signal</keyword>
<proteinExistence type="inferred from homology"/>
<dbReference type="InterPro" id="IPR039271">
    <property type="entry name" value="Kiwellin-like"/>
</dbReference>
<gene>
    <name evidence="5" type="ORF">LITE_LOCUS28542</name>
</gene>
<dbReference type="GO" id="GO:0005576">
    <property type="term" value="C:extracellular region"/>
    <property type="evidence" value="ECO:0007669"/>
    <property type="project" value="UniProtKB-SubCell"/>
</dbReference>
<evidence type="ECO:0000313" key="5">
    <source>
        <dbReference type="EMBL" id="CAI0445391.1"/>
    </source>
</evidence>
<organism evidence="5 6">
    <name type="scientific">Linum tenue</name>
    <dbReference type="NCBI Taxonomy" id="586396"/>
    <lineage>
        <taxon>Eukaryota</taxon>
        <taxon>Viridiplantae</taxon>
        <taxon>Streptophyta</taxon>
        <taxon>Embryophyta</taxon>
        <taxon>Tracheophyta</taxon>
        <taxon>Spermatophyta</taxon>
        <taxon>Magnoliopsida</taxon>
        <taxon>eudicotyledons</taxon>
        <taxon>Gunneridae</taxon>
        <taxon>Pentapetalae</taxon>
        <taxon>rosids</taxon>
        <taxon>fabids</taxon>
        <taxon>Malpighiales</taxon>
        <taxon>Linaceae</taxon>
        <taxon>Linum</taxon>
    </lineage>
</organism>
<evidence type="ECO:0000256" key="2">
    <source>
        <dbReference type="ARBA" id="ARBA00005592"/>
    </source>
</evidence>
<dbReference type="EMBL" id="CAMGYJ010000007">
    <property type="protein sequence ID" value="CAI0445391.1"/>
    <property type="molecule type" value="Genomic_DNA"/>
</dbReference>
<dbReference type="Gene3D" id="2.40.40.10">
    <property type="entry name" value="RlpA-like domain"/>
    <property type="match status" value="1"/>
</dbReference>
<comment type="subcellular location">
    <subcellularLocation>
        <location evidence="1">Secreted</location>
    </subcellularLocation>
</comment>
<name>A0AAV0MHG9_9ROSI</name>
<comment type="similarity">
    <text evidence="2">Belongs to the kiwellin family.</text>
</comment>
<reference evidence="5" key="1">
    <citation type="submission" date="2022-08" db="EMBL/GenBank/DDBJ databases">
        <authorList>
            <person name="Gutierrez-Valencia J."/>
        </authorList>
    </citation>
    <scope>NUCLEOTIDE SEQUENCE</scope>
</reference>
<evidence type="ECO:0000256" key="1">
    <source>
        <dbReference type="ARBA" id="ARBA00004613"/>
    </source>
</evidence>
<evidence type="ECO:0000256" key="4">
    <source>
        <dbReference type="ARBA" id="ARBA00022729"/>
    </source>
</evidence>
<accession>A0AAV0MHG9</accession>
<dbReference type="Proteomes" id="UP001154282">
    <property type="component" value="Unassembled WGS sequence"/>
</dbReference>
<comment type="caution">
    <text evidence="5">The sequence shown here is derived from an EMBL/GenBank/DDBJ whole genome shotgun (WGS) entry which is preliminary data.</text>
</comment>
<dbReference type="PANTHER" id="PTHR33191">
    <property type="entry name" value="RIPENING-RELATED PROTEIN 2-RELATED"/>
    <property type="match status" value="1"/>
</dbReference>
<protein>
    <recommendedName>
        <fullName evidence="7">Ripening-related protein 1</fullName>
    </recommendedName>
</protein>
<dbReference type="Pfam" id="PF24300">
    <property type="entry name" value="KWL1"/>
    <property type="match status" value="1"/>
</dbReference>
<dbReference type="InterPro" id="IPR036908">
    <property type="entry name" value="RlpA-like_sf"/>
</dbReference>
<dbReference type="AlphaFoldDB" id="A0AAV0MHG9"/>
<evidence type="ECO:0000313" key="6">
    <source>
        <dbReference type="Proteomes" id="UP001154282"/>
    </source>
</evidence>
<dbReference type="SUPFAM" id="SSF50685">
    <property type="entry name" value="Barwin-like endoglucanases"/>
    <property type="match status" value="1"/>
</dbReference>
<feature type="non-terminal residue" evidence="5">
    <location>
        <position position="1"/>
    </location>
</feature>
<dbReference type="PANTHER" id="PTHR33191:SF77">
    <property type="entry name" value="RIPENING-RELATED PROTEIN 1"/>
    <property type="match status" value="1"/>
</dbReference>